<keyword evidence="2" id="KW-1185">Reference proteome</keyword>
<proteinExistence type="predicted"/>
<protein>
    <submittedName>
        <fullName evidence="1">Uncharacterized protein</fullName>
    </submittedName>
</protein>
<dbReference type="AlphaFoldDB" id="A0AAD1X7M0"/>
<reference evidence="1" key="1">
    <citation type="submission" date="2023-07" db="EMBL/GenBank/DDBJ databases">
        <authorList>
            <consortium name="AG Swart"/>
            <person name="Singh M."/>
            <person name="Singh A."/>
            <person name="Seah K."/>
            <person name="Emmerich C."/>
        </authorList>
    </citation>
    <scope>NUCLEOTIDE SEQUENCE</scope>
    <source>
        <strain evidence="1">DP1</strain>
    </source>
</reference>
<comment type="caution">
    <text evidence="1">The sequence shown here is derived from an EMBL/GenBank/DDBJ whole genome shotgun (WGS) entry which is preliminary data.</text>
</comment>
<sequence length="352" mass="40676">MKAPLTIKTSDIHFKADLDRKIRKKKNFAHNYKDLTSEQTSKVQKIIKIQQYLDENLSKINIQANNFNNKTLAAAFDKKNSEFNTSKNLRYTRNNFMNGTKNFTMTERDKRVHQCPTQINFNFNSGLRKLENNIGNRVLPKYIFRMMSPRRNLVRHKRVLSNSPGNSKESPGKFCNSCCLKNKSPTSLEKCIDRTRSPSYYQEKLKGLKSRHKITGLNFKKKLHSLIMNDESKASIKASNELLRILNRDIRLNNFTKINENGLKKRQKKSLSENFRDELIRNSNFSKLKKDASSKKSPNRDLFFTPPSPNTIGIIGTKFENPRKPLSPNSLHPKIIIPISIPTLTPLPITKP</sequence>
<organism evidence="1 2">
    <name type="scientific">Euplotes crassus</name>
    <dbReference type="NCBI Taxonomy" id="5936"/>
    <lineage>
        <taxon>Eukaryota</taxon>
        <taxon>Sar</taxon>
        <taxon>Alveolata</taxon>
        <taxon>Ciliophora</taxon>
        <taxon>Intramacronucleata</taxon>
        <taxon>Spirotrichea</taxon>
        <taxon>Hypotrichia</taxon>
        <taxon>Euplotida</taxon>
        <taxon>Euplotidae</taxon>
        <taxon>Moneuplotes</taxon>
    </lineage>
</organism>
<gene>
    <name evidence="1" type="ORF">ECRASSUSDP1_LOCUS7415</name>
</gene>
<dbReference type="EMBL" id="CAMPGE010007220">
    <property type="protein sequence ID" value="CAI2366144.1"/>
    <property type="molecule type" value="Genomic_DNA"/>
</dbReference>
<evidence type="ECO:0000313" key="2">
    <source>
        <dbReference type="Proteomes" id="UP001295684"/>
    </source>
</evidence>
<dbReference type="Proteomes" id="UP001295684">
    <property type="component" value="Unassembled WGS sequence"/>
</dbReference>
<evidence type="ECO:0000313" key="1">
    <source>
        <dbReference type="EMBL" id="CAI2366144.1"/>
    </source>
</evidence>
<accession>A0AAD1X7M0</accession>
<name>A0AAD1X7M0_EUPCR</name>